<accession>A0ACC3MFD4</accession>
<dbReference type="EMBL" id="JAUTXU010000283">
    <property type="protein sequence ID" value="KAK3690646.1"/>
    <property type="molecule type" value="Genomic_DNA"/>
</dbReference>
<proteinExistence type="predicted"/>
<sequence>MATDSPPTGLIYNDMTASTTSIGIPAPTIECKAAIRVFGTRELLEGVLINIDFETLLLSQRVHSTWKDTIMGSKKLKQKLFFENASVEEVIASAITADDDLLSREPRNNDNVGPLEIRAILNAHLLTLLYNSFHEDYDNGLGLSEKVLPYTTSAQRKRFMGTYVPRAVDG</sequence>
<dbReference type="Proteomes" id="UP001281147">
    <property type="component" value="Unassembled WGS sequence"/>
</dbReference>
<keyword evidence="2" id="KW-1185">Reference proteome</keyword>
<protein>
    <submittedName>
        <fullName evidence="1">Uncharacterized protein</fullName>
    </submittedName>
</protein>
<organism evidence="1 2">
    <name type="scientific">Vermiconidia calcicola</name>
    <dbReference type="NCBI Taxonomy" id="1690605"/>
    <lineage>
        <taxon>Eukaryota</taxon>
        <taxon>Fungi</taxon>
        <taxon>Dikarya</taxon>
        <taxon>Ascomycota</taxon>
        <taxon>Pezizomycotina</taxon>
        <taxon>Dothideomycetes</taxon>
        <taxon>Dothideomycetidae</taxon>
        <taxon>Mycosphaerellales</taxon>
        <taxon>Extremaceae</taxon>
        <taxon>Vermiconidia</taxon>
    </lineage>
</organism>
<reference evidence="1" key="1">
    <citation type="submission" date="2023-07" db="EMBL/GenBank/DDBJ databases">
        <title>Black Yeasts Isolated from many extreme environments.</title>
        <authorList>
            <person name="Coleine C."/>
            <person name="Stajich J.E."/>
            <person name="Selbmann L."/>
        </authorList>
    </citation>
    <scope>NUCLEOTIDE SEQUENCE</scope>
    <source>
        <strain evidence="1">CCFEE 5714</strain>
    </source>
</reference>
<comment type="caution">
    <text evidence="1">The sequence shown here is derived from an EMBL/GenBank/DDBJ whole genome shotgun (WGS) entry which is preliminary data.</text>
</comment>
<evidence type="ECO:0000313" key="2">
    <source>
        <dbReference type="Proteomes" id="UP001281147"/>
    </source>
</evidence>
<name>A0ACC3MFD4_9PEZI</name>
<evidence type="ECO:0000313" key="1">
    <source>
        <dbReference type="EMBL" id="KAK3690646.1"/>
    </source>
</evidence>
<gene>
    <name evidence="1" type="ORF">LTR37_019048</name>
</gene>